<dbReference type="Proteomes" id="UP000199516">
    <property type="component" value="Unassembled WGS sequence"/>
</dbReference>
<gene>
    <name evidence="1" type="ORF">SAMN05192532_11023</name>
</gene>
<dbReference type="RefSeq" id="WP_091663855.1">
    <property type="nucleotide sequence ID" value="NZ_FONT01000010.1"/>
</dbReference>
<dbReference type="SUPFAM" id="SSF55781">
    <property type="entry name" value="GAF domain-like"/>
    <property type="match status" value="1"/>
</dbReference>
<dbReference type="Gene3D" id="3.30.450.40">
    <property type="match status" value="1"/>
</dbReference>
<keyword evidence="2" id="KW-1185">Reference proteome</keyword>
<proteinExistence type="predicted"/>
<protein>
    <submittedName>
        <fullName evidence="1">GAF domain-containing protein, putative methionine-R-sulfoxide reductase</fullName>
    </submittedName>
</protein>
<dbReference type="AlphaFoldDB" id="A0A1I2F9L9"/>
<name>A0A1I2F9L9_9BACI</name>
<dbReference type="EMBL" id="FONT01000010">
    <property type="protein sequence ID" value="SFF02052.1"/>
    <property type="molecule type" value="Genomic_DNA"/>
</dbReference>
<sequence>MSIATDLASIHVLSSIYSNSTPTKFCEDTVATLCEKVEYIDWAGIYLHNGEEKVLRAHASSLPDRKMQSQLTFPIKKQDREIGTLVVKSQQWIVFDVTDVSTLEKVAAALGASL</sequence>
<organism evidence="1 2">
    <name type="scientific">Alteribacillus iranensis</name>
    <dbReference type="NCBI Taxonomy" id="930128"/>
    <lineage>
        <taxon>Bacteria</taxon>
        <taxon>Bacillati</taxon>
        <taxon>Bacillota</taxon>
        <taxon>Bacilli</taxon>
        <taxon>Bacillales</taxon>
        <taxon>Bacillaceae</taxon>
        <taxon>Alteribacillus</taxon>
    </lineage>
</organism>
<evidence type="ECO:0000313" key="2">
    <source>
        <dbReference type="Proteomes" id="UP000199516"/>
    </source>
</evidence>
<dbReference type="OrthoDB" id="2678684at2"/>
<reference evidence="1 2" key="1">
    <citation type="submission" date="2016-10" db="EMBL/GenBank/DDBJ databases">
        <authorList>
            <person name="de Groot N.N."/>
        </authorList>
    </citation>
    <scope>NUCLEOTIDE SEQUENCE [LARGE SCALE GENOMIC DNA]</scope>
    <source>
        <strain evidence="1 2">DSM 23995</strain>
    </source>
</reference>
<accession>A0A1I2F9L9</accession>
<dbReference type="InterPro" id="IPR029016">
    <property type="entry name" value="GAF-like_dom_sf"/>
</dbReference>
<evidence type="ECO:0000313" key="1">
    <source>
        <dbReference type="EMBL" id="SFF02052.1"/>
    </source>
</evidence>